<dbReference type="EMBL" id="WNJQ01000008">
    <property type="protein sequence ID" value="MBC9825932.1"/>
    <property type="molecule type" value="Genomic_DNA"/>
</dbReference>
<comment type="caution">
    <text evidence="1">The sequence shown here is derived from an EMBL/GenBank/DDBJ whole genome shotgun (WGS) entry which is preliminary data.</text>
</comment>
<gene>
    <name evidence="1" type="ORF">GLO26_08895</name>
</gene>
<dbReference type="Proteomes" id="UP000638836">
    <property type="component" value="Unassembled WGS sequence"/>
</dbReference>
<organism evidence="1 2">
    <name type="scientific">Carnobacterium inhibens</name>
    <dbReference type="NCBI Taxonomy" id="147709"/>
    <lineage>
        <taxon>Bacteria</taxon>
        <taxon>Bacillati</taxon>
        <taxon>Bacillota</taxon>
        <taxon>Bacilli</taxon>
        <taxon>Lactobacillales</taxon>
        <taxon>Carnobacteriaceae</taxon>
        <taxon>Carnobacterium</taxon>
    </lineage>
</organism>
<evidence type="ECO:0000313" key="1">
    <source>
        <dbReference type="EMBL" id="MBC9825932.1"/>
    </source>
</evidence>
<name>A0ABR7TD90_9LACT</name>
<accession>A0ABR7TD90</accession>
<proteinExistence type="predicted"/>
<dbReference type="RefSeq" id="WP_187949036.1">
    <property type="nucleotide sequence ID" value="NZ_WNJQ01000008.1"/>
</dbReference>
<reference evidence="1 2" key="1">
    <citation type="journal article" date="2020" name="Microorganisms">
        <title>New Insight into Antimicrobial Compounds from Food and Marine-Sourced Carnobacterium Species through Phenotype and Genome Analyses.</title>
        <authorList>
            <person name="Begrem S."/>
            <person name="Ivaniuk F."/>
            <person name="Gigout-Chevalier F."/>
            <person name="Kolypczuk L."/>
            <person name="Bonnetot S."/>
            <person name="Leroi F."/>
            <person name="Grovel O."/>
            <person name="Delbarre-Ladrat C."/>
            <person name="Passerini D."/>
        </authorList>
    </citation>
    <scope>NUCLEOTIDE SEQUENCE [LARGE SCALE GENOMIC DNA]</scope>
    <source>
        <strain evidence="1 2">MIP2551</strain>
    </source>
</reference>
<protein>
    <submittedName>
        <fullName evidence="1">Uncharacterized protein</fullName>
    </submittedName>
</protein>
<sequence length="68" mass="8018">MEIILQQKTTMTAPRLDYKNVYKKIESPTMPHEGEYIWDTVFTDDTKIRVKSVSVDDEDVCNVFLEDF</sequence>
<evidence type="ECO:0000313" key="2">
    <source>
        <dbReference type="Proteomes" id="UP000638836"/>
    </source>
</evidence>
<keyword evidence="2" id="KW-1185">Reference proteome</keyword>